<evidence type="ECO:0000313" key="1">
    <source>
        <dbReference type="EMBL" id="KKN77863.1"/>
    </source>
</evidence>
<name>A0A0F9WHK5_9ZZZZ</name>
<dbReference type="AlphaFoldDB" id="A0A0F9WHK5"/>
<dbReference type="EMBL" id="LAZR01000272">
    <property type="protein sequence ID" value="KKN77863.1"/>
    <property type="molecule type" value="Genomic_DNA"/>
</dbReference>
<gene>
    <name evidence="1" type="ORF">LCGC14_0356000</name>
</gene>
<sequence>MKQFEVKECHDIIHNWYIDRGTEDYMHRDGEIVHGAVEYWPTREQAQAVLDKFQPPHVWEHGDVFRWIEPIGDGSVMVYLIIDAGPVVYTLVSEPEDHVDYHPAVACPEPVKLLENATFLFNIREKFNANKS</sequence>
<accession>A0A0F9WHK5</accession>
<proteinExistence type="predicted"/>
<protein>
    <submittedName>
        <fullName evidence="1">Uncharacterized protein</fullName>
    </submittedName>
</protein>
<organism evidence="1">
    <name type="scientific">marine sediment metagenome</name>
    <dbReference type="NCBI Taxonomy" id="412755"/>
    <lineage>
        <taxon>unclassified sequences</taxon>
        <taxon>metagenomes</taxon>
        <taxon>ecological metagenomes</taxon>
    </lineage>
</organism>
<comment type="caution">
    <text evidence="1">The sequence shown here is derived from an EMBL/GenBank/DDBJ whole genome shotgun (WGS) entry which is preliminary data.</text>
</comment>
<reference evidence="1" key="1">
    <citation type="journal article" date="2015" name="Nature">
        <title>Complex archaea that bridge the gap between prokaryotes and eukaryotes.</title>
        <authorList>
            <person name="Spang A."/>
            <person name="Saw J.H."/>
            <person name="Jorgensen S.L."/>
            <person name="Zaremba-Niedzwiedzka K."/>
            <person name="Martijn J."/>
            <person name="Lind A.E."/>
            <person name="van Eijk R."/>
            <person name="Schleper C."/>
            <person name="Guy L."/>
            <person name="Ettema T.J."/>
        </authorList>
    </citation>
    <scope>NUCLEOTIDE SEQUENCE</scope>
</reference>